<sequence length="687" mass="77878">MLEVEVLKAEKYALEKKVEDLSRRNHKLKKLNVSLTKENESMVQELEDLAKFTEEFEEETLGKMRKTLMSIDTKNKALEEIKEEMSNVAKNTINNLSPILIARKCVAIKKEKDSVKLEDSLPELVSSSLKWLAQGPRPTVVKHSGYEINGCLFQQIDRDNGWVTQNSGVSITATTMQISSAKDKHPVIGKMCFYGIITEVWDLDYHIFNIPIFKCNWVDSKSGIKVDELGYTLVDLNKIGHKSESFILASQAKQVFFVPDQLDCRWSIVQSTCPREFVQKDYVDDLDYTMDHHPLTKDVPGVELFDLGDENDVTYVRSNCEDMEQEENDLPYSTKAPRALTTKAKIIKNRSEGIKPVVQYNDMGVMVGEVKTDLVSIIGILARTTIPITYDDWRCVPRHIKDKLWEYVKDQLMQQYDEGSLQVVDSQDVLTMALGTPEHSGRVRGMGHFVTKRMYFDLPNFQNYKTAQRIAELEAEIQSLKQQNSTPKHSEVSSSNMPNKVCMDDQEMCILPGLETNVEGGACKLAIDCKENIVATGTIIEYKSSNCLVSIKVVFDRDADLLIADDDESLVKVNDAVGHHVFWPKNLVIHTPKIVKIPPSLKAFATLVDRCVTPSTDIVIKNDCDMFGYKCSTHISLDDCRHILSMVEIGVACLNVYIRLLYDELKENEWLANLDSSTLQVYPSLVD</sequence>
<proteinExistence type="predicted"/>
<dbReference type="Pfam" id="PF13952">
    <property type="entry name" value="DUF4216"/>
    <property type="match status" value="1"/>
</dbReference>
<evidence type="ECO:0000313" key="3">
    <source>
        <dbReference type="EMBL" id="KAK0571072.1"/>
    </source>
</evidence>
<dbReference type="PANTHER" id="PTHR48258">
    <property type="entry name" value="DUF4218 DOMAIN-CONTAINING PROTEIN-RELATED"/>
    <property type="match status" value="1"/>
</dbReference>
<accession>A0AA39RDD0</accession>
<feature type="coiled-coil region" evidence="1">
    <location>
        <begin position="4"/>
        <end position="38"/>
    </location>
</feature>
<evidence type="ECO:0000259" key="2">
    <source>
        <dbReference type="Pfam" id="PF13952"/>
    </source>
</evidence>
<comment type="caution">
    <text evidence="3">The sequence shown here is derived from an EMBL/GenBank/DDBJ whole genome shotgun (WGS) entry which is preliminary data.</text>
</comment>
<dbReference type="CDD" id="cd14686">
    <property type="entry name" value="bZIP"/>
    <property type="match status" value="1"/>
</dbReference>
<name>A0AA39RDD0_ACESA</name>
<reference evidence="3" key="1">
    <citation type="journal article" date="2022" name="Plant J.">
        <title>Strategies of tolerance reflected in two North American maple genomes.</title>
        <authorList>
            <person name="McEvoy S.L."/>
            <person name="Sezen U.U."/>
            <person name="Trouern-Trend A."/>
            <person name="McMahon S.M."/>
            <person name="Schaberg P.G."/>
            <person name="Yang J."/>
            <person name="Wegrzyn J.L."/>
            <person name="Swenson N.G."/>
        </authorList>
    </citation>
    <scope>NUCLEOTIDE SEQUENCE</scope>
    <source>
        <strain evidence="3">NS2018</strain>
    </source>
</reference>
<dbReference type="Proteomes" id="UP001168877">
    <property type="component" value="Unassembled WGS sequence"/>
</dbReference>
<evidence type="ECO:0000256" key="1">
    <source>
        <dbReference type="SAM" id="Coils"/>
    </source>
</evidence>
<evidence type="ECO:0000313" key="4">
    <source>
        <dbReference type="Proteomes" id="UP001168877"/>
    </source>
</evidence>
<protein>
    <recommendedName>
        <fullName evidence="2">DUF4216 domain-containing protein</fullName>
    </recommendedName>
</protein>
<dbReference type="EMBL" id="JAUESC010000388">
    <property type="protein sequence ID" value="KAK0571072.1"/>
    <property type="molecule type" value="Genomic_DNA"/>
</dbReference>
<organism evidence="3 4">
    <name type="scientific">Acer saccharum</name>
    <name type="common">Sugar maple</name>
    <dbReference type="NCBI Taxonomy" id="4024"/>
    <lineage>
        <taxon>Eukaryota</taxon>
        <taxon>Viridiplantae</taxon>
        <taxon>Streptophyta</taxon>
        <taxon>Embryophyta</taxon>
        <taxon>Tracheophyta</taxon>
        <taxon>Spermatophyta</taxon>
        <taxon>Magnoliopsida</taxon>
        <taxon>eudicotyledons</taxon>
        <taxon>Gunneridae</taxon>
        <taxon>Pentapetalae</taxon>
        <taxon>rosids</taxon>
        <taxon>malvids</taxon>
        <taxon>Sapindales</taxon>
        <taxon>Sapindaceae</taxon>
        <taxon>Hippocastanoideae</taxon>
        <taxon>Acereae</taxon>
        <taxon>Acer</taxon>
    </lineage>
</organism>
<keyword evidence="4" id="KW-1185">Reference proteome</keyword>
<feature type="domain" description="DUF4216" evidence="2">
    <location>
        <begin position="202"/>
        <end position="269"/>
    </location>
</feature>
<dbReference type="PANTHER" id="PTHR48258:SF3">
    <property type="entry name" value="FK506-BINDING PROTEIN 4-LIKE ISOFORM X1"/>
    <property type="match status" value="1"/>
</dbReference>
<keyword evidence="1" id="KW-0175">Coiled coil</keyword>
<reference evidence="3" key="2">
    <citation type="submission" date="2023-06" db="EMBL/GenBank/DDBJ databases">
        <authorList>
            <person name="Swenson N.G."/>
            <person name="Wegrzyn J.L."/>
            <person name="Mcevoy S.L."/>
        </authorList>
    </citation>
    <scope>NUCLEOTIDE SEQUENCE</scope>
    <source>
        <strain evidence="3">NS2018</strain>
        <tissue evidence="3">Leaf</tissue>
    </source>
</reference>
<gene>
    <name evidence="3" type="ORF">LWI29_010583</name>
</gene>
<dbReference type="InterPro" id="IPR025312">
    <property type="entry name" value="DUF4216"/>
</dbReference>
<dbReference type="AlphaFoldDB" id="A0AA39RDD0"/>